<protein>
    <submittedName>
        <fullName evidence="1">Uncharacterized protein</fullName>
    </submittedName>
</protein>
<name>A0A3B0XZ28_9ZZZZ</name>
<sequence>MGLSNSEPAFKLINGIKWAYLKRGNGRNLLCMASTYELFEKIEKKAKIDFHSLYVQKQIIGLSADTGGFRNLFNKFSALKRKLKLQGGEIEYEMCGGDVLLTRLTIDLNYHNVNVKGVGLYEVQKDIKDEWAPKPVKSISTTHAAVNGTVKSIEQSAKLLPDFINHGYPQAPLGNKDKYTLFHNPYNGFADADWKCIQDSTGIFGGTQAARQLAAAIEIAAKEHREVNWTVHERGCAIFKQALRLVNTAPQYDYSKQTVFYANAVVNIELIDQQRKRVGMQLSKKGFLTNKTSVHQGFIAGNWVSESAILWQMGNKGGAITKGLARITKIGGATTFSIAMPGLMGAAPWVIGLIGMLGPNLFARYSNQ</sequence>
<gene>
    <name evidence="1" type="ORF">MNBD_GAMMA09-2097</name>
</gene>
<organism evidence="1">
    <name type="scientific">hydrothermal vent metagenome</name>
    <dbReference type="NCBI Taxonomy" id="652676"/>
    <lineage>
        <taxon>unclassified sequences</taxon>
        <taxon>metagenomes</taxon>
        <taxon>ecological metagenomes</taxon>
    </lineage>
</organism>
<dbReference type="AlphaFoldDB" id="A0A3B0XZ28"/>
<proteinExistence type="predicted"/>
<evidence type="ECO:0000313" key="1">
    <source>
        <dbReference type="EMBL" id="VAW69950.1"/>
    </source>
</evidence>
<reference evidence="1" key="1">
    <citation type="submission" date="2018-06" db="EMBL/GenBank/DDBJ databases">
        <authorList>
            <person name="Zhirakovskaya E."/>
        </authorList>
    </citation>
    <scope>NUCLEOTIDE SEQUENCE</scope>
</reference>
<dbReference type="EMBL" id="UOFI01000182">
    <property type="protein sequence ID" value="VAW69950.1"/>
    <property type="molecule type" value="Genomic_DNA"/>
</dbReference>
<feature type="non-terminal residue" evidence="1">
    <location>
        <position position="368"/>
    </location>
</feature>
<accession>A0A3B0XZ28</accession>